<dbReference type="Gene3D" id="3.40.190.10">
    <property type="entry name" value="Periplasmic binding protein-like II"/>
    <property type="match status" value="2"/>
</dbReference>
<dbReference type="GO" id="GO:0046872">
    <property type="term" value="F:metal ion binding"/>
    <property type="evidence" value="ECO:0007669"/>
    <property type="project" value="UniProtKB-KW"/>
</dbReference>
<dbReference type="PIRSF" id="PIRSF002825">
    <property type="entry name" value="CfbpA"/>
    <property type="match status" value="1"/>
</dbReference>
<dbReference type="Proteomes" id="UP001229251">
    <property type="component" value="Unassembled WGS sequence"/>
</dbReference>
<keyword evidence="2" id="KW-0479">Metal-binding</keyword>
<dbReference type="InterPro" id="IPR006059">
    <property type="entry name" value="SBP"/>
</dbReference>
<dbReference type="SUPFAM" id="SSF53850">
    <property type="entry name" value="Periplasmic binding protein-like II"/>
    <property type="match status" value="1"/>
</dbReference>
<comment type="caution">
    <text evidence="4">The sequence shown here is derived from an EMBL/GenBank/DDBJ whole genome shotgun (WGS) entry which is preliminary data.</text>
</comment>
<feature type="chain" id="PRO_5042612378" evidence="3">
    <location>
        <begin position="26"/>
        <end position="334"/>
    </location>
</feature>
<gene>
    <name evidence="4" type="ORF">QP433_07400</name>
</gene>
<keyword evidence="2" id="KW-0408">Iron</keyword>
<dbReference type="CDD" id="cd13547">
    <property type="entry name" value="PBP2_Fbp_like_2"/>
    <property type="match status" value="1"/>
</dbReference>
<dbReference type="AlphaFoldDB" id="A0AAJ1V350"/>
<dbReference type="RefSeq" id="WP_285066233.1">
    <property type="nucleotide sequence ID" value="NZ_JASOOE010000015.1"/>
</dbReference>
<name>A0AAJ1V350_9LACT</name>
<accession>A0AAJ1V350</accession>
<dbReference type="PANTHER" id="PTHR30006">
    <property type="entry name" value="THIAMINE-BINDING PERIPLASMIC PROTEIN-RELATED"/>
    <property type="match status" value="1"/>
</dbReference>
<feature type="signal peptide" evidence="3">
    <location>
        <begin position="1"/>
        <end position="25"/>
    </location>
</feature>
<evidence type="ECO:0000256" key="1">
    <source>
        <dbReference type="ARBA" id="ARBA00022729"/>
    </source>
</evidence>
<organism evidence="4 5">
    <name type="scientific">Facklamia hominis</name>
    <dbReference type="NCBI Taxonomy" id="178214"/>
    <lineage>
        <taxon>Bacteria</taxon>
        <taxon>Bacillati</taxon>
        <taxon>Bacillota</taxon>
        <taxon>Bacilli</taxon>
        <taxon>Lactobacillales</taxon>
        <taxon>Aerococcaceae</taxon>
        <taxon>Facklamia</taxon>
    </lineage>
</organism>
<sequence length="334" mass="36812">MKKIVKLLIATIFLGCLSSLNTIYAQGNNILSGEIEFYTSQPDEDAAKLVEAFNQKYPDIKVNIFRSGTEEVVSKINAEEQAGQVLADVVLLADAVTFEGFKSRDLLLNYVSPEASEIDSQYVDDYYTGTKILATGIVYNTDLVSEAPESWETFTNEANKDLLAMPSPLYSGAAAYNLGVLTRNDEFGWDFYKALQANNPLVTKGNGGVLENVASGEKQYGMIVDYLVQRAVNDGSPVAFVYPKNGVPVITEPIGIMQSTEEEEIAKAFVDFVLSQEGQELQAELGYVPIRKGVQAPEGLKAVDEIENVLTADMKELFENRESDKEEFDQLFAQ</sequence>
<dbReference type="Pfam" id="PF13416">
    <property type="entry name" value="SBP_bac_8"/>
    <property type="match status" value="1"/>
</dbReference>
<reference evidence="4" key="1">
    <citation type="submission" date="2023-05" db="EMBL/GenBank/DDBJ databases">
        <title>Cataloging the Phylogenetic Diversity of Human Bladder Bacteria.</title>
        <authorList>
            <person name="Du J."/>
        </authorList>
    </citation>
    <scope>NUCLEOTIDE SEQUENCE</scope>
    <source>
        <strain evidence="4">UMB1231</strain>
    </source>
</reference>
<feature type="binding site" evidence="2">
    <location>
        <position position="226"/>
    </location>
    <ligand>
        <name>Fe cation</name>
        <dbReference type="ChEBI" id="CHEBI:24875"/>
    </ligand>
</feature>
<dbReference type="EMBL" id="JASOOE010000015">
    <property type="protein sequence ID" value="MDK7187803.1"/>
    <property type="molecule type" value="Genomic_DNA"/>
</dbReference>
<proteinExistence type="predicted"/>
<evidence type="ECO:0000256" key="2">
    <source>
        <dbReference type="PIRSR" id="PIRSR002825-1"/>
    </source>
</evidence>
<evidence type="ECO:0000256" key="3">
    <source>
        <dbReference type="SAM" id="SignalP"/>
    </source>
</evidence>
<protein>
    <submittedName>
        <fullName evidence="4">ABC transporter substrate-binding protein</fullName>
    </submittedName>
</protein>
<dbReference type="InterPro" id="IPR026045">
    <property type="entry name" value="Ferric-bd"/>
</dbReference>
<evidence type="ECO:0000313" key="4">
    <source>
        <dbReference type="EMBL" id="MDK7187803.1"/>
    </source>
</evidence>
<evidence type="ECO:0000313" key="5">
    <source>
        <dbReference type="Proteomes" id="UP001229251"/>
    </source>
</evidence>
<keyword evidence="1 3" id="KW-0732">Signal</keyword>